<dbReference type="PANTHER" id="PTHR43825">
    <property type="entry name" value="PYRUVATE DEHYDROGENASE E1 COMPONENT"/>
    <property type="match status" value="1"/>
</dbReference>
<dbReference type="InterPro" id="IPR051157">
    <property type="entry name" value="PDH/Transketolase"/>
</dbReference>
<evidence type="ECO:0000313" key="6">
    <source>
        <dbReference type="Proteomes" id="UP000256388"/>
    </source>
</evidence>
<dbReference type="SUPFAM" id="SSF52922">
    <property type="entry name" value="TK C-terminal domain-like"/>
    <property type="match status" value="1"/>
</dbReference>
<proteinExistence type="inferred from homology"/>
<protein>
    <submittedName>
        <fullName evidence="5">Transketolase</fullName>
    </submittedName>
</protein>
<feature type="domain" description="Transketolase-like pyrimidine-binding" evidence="4">
    <location>
        <begin position="4"/>
        <end position="169"/>
    </location>
</feature>
<dbReference type="Proteomes" id="UP000256388">
    <property type="component" value="Unassembled WGS sequence"/>
</dbReference>
<evidence type="ECO:0000256" key="1">
    <source>
        <dbReference type="ARBA" id="ARBA00001964"/>
    </source>
</evidence>
<dbReference type="Pfam" id="PF02779">
    <property type="entry name" value="Transket_pyr"/>
    <property type="match status" value="1"/>
</dbReference>
<evidence type="ECO:0000256" key="2">
    <source>
        <dbReference type="ARBA" id="ARBA00007131"/>
    </source>
</evidence>
<dbReference type="InterPro" id="IPR009014">
    <property type="entry name" value="Transketo_C/PFOR_II"/>
</dbReference>
<evidence type="ECO:0000313" key="5">
    <source>
        <dbReference type="EMBL" id="REG04716.1"/>
    </source>
</evidence>
<dbReference type="EMBL" id="QUMS01000006">
    <property type="protein sequence ID" value="REG04716.1"/>
    <property type="molecule type" value="Genomic_DNA"/>
</dbReference>
<dbReference type="InterPro" id="IPR005475">
    <property type="entry name" value="Transketolase-like_Pyr-bd"/>
</dbReference>
<accession>A0A347ZPN8</accession>
<evidence type="ECO:0000256" key="3">
    <source>
        <dbReference type="ARBA" id="ARBA00023052"/>
    </source>
</evidence>
<dbReference type="Gene3D" id="3.40.50.970">
    <property type="match status" value="1"/>
</dbReference>
<sequence length="314" mass="33614">MNYPTQLQPFGHALAELGAIDERIIVIDADLQRATETNFFQEQYPERYFDVGIAEANMVGISAGLALSGKTVFCGTFSSFITQRVCDQVVISVGYCRSNVKLIGVEPGIASGRNGASHQALLDIAIMRAIPGMTVFDPADAIELRAMLKYLAENPGPAYMRVPRGKVPVIFDETTYRFEAGKAAMLRDGKDAAIISGGILLPEAIQAAENLAAKGVQARVLNMGSIKPIDKQAILAAARDTGCIVTAENHSSYGGLGGAVAEIVSQNCPVPMRILGIEDRFGEVGPNDWLLARFGLNADAIEKAVIETIEKKGR</sequence>
<dbReference type="CDD" id="cd07033">
    <property type="entry name" value="TPP_PYR_DXS_TK_like"/>
    <property type="match status" value="1"/>
</dbReference>
<dbReference type="FunFam" id="3.40.50.970:FF:000129">
    <property type="entry name" value="Transketolase"/>
    <property type="match status" value="1"/>
</dbReference>
<dbReference type="OrthoDB" id="8732661at2"/>
<dbReference type="SMART" id="SM00861">
    <property type="entry name" value="Transket_pyr"/>
    <property type="match status" value="1"/>
</dbReference>
<dbReference type="RefSeq" id="WP_116226310.1">
    <property type="nucleotide sequence ID" value="NZ_AP018437.1"/>
</dbReference>
<dbReference type="SUPFAM" id="SSF52518">
    <property type="entry name" value="Thiamin diphosphate-binding fold (THDP-binding)"/>
    <property type="match status" value="1"/>
</dbReference>
<keyword evidence="3" id="KW-0786">Thiamine pyrophosphate</keyword>
<comment type="caution">
    <text evidence="5">The sequence shown here is derived from an EMBL/GenBank/DDBJ whole genome shotgun (WGS) entry which is preliminary data.</text>
</comment>
<reference evidence="5 6" key="1">
    <citation type="submission" date="2018-08" db="EMBL/GenBank/DDBJ databases">
        <title>Genomic Encyclopedia of Type Strains, Phase IV (KMG-IV): sequencing the most valuable type-strain genomes for metagenomic binning, comparative biology and taxonomic classification.</title>
        <authorList>
            <person name="Goeker M."/>
        </authorList>
    </citation>
    <scope>NUCLEOTIDE SEQUENCE [LARGE SCALE GENOMIC DNA]</scope>
    <source>
        <strain evidence="5 6">DSM 23923</strain>
    </source>
</reference>
<organism evidence="5 6">
    <name type="scientific">Pelolinea submarina</name>
    <dbReference type="NCBI Taxonomy" id="913107"/>
    <lineage>
        <taxon>Bacteria</taxon>
        <taxon>Bacillati</taxon>
        <taxon>Chloroflexota</taxon>
        <taxon>Anaerolineae</taxon>
        <taxon>Anaerolineales</taxon>
        <taxon>Anaerolineaceae</taxon>
        <taxon>Pelolinea</taxon>
    </lineage>
</organism>
<comment type="similarity">
    <text evidence="2">Belongs to the transketolase family.</text>
</comment>
<dbReference type="PANTHER" id="PTHR43825:SF1">
    <property type="entry name" value="TRANSKETOLASE-LIKE PYRIMIDINE-BINDING DOMAIN-CONTAINING PROTEIN"/>
    <property type="match status" value="1"/>
</dbReference>
<evidence type="ECO:0000259" key="4">
    <source>
        <dbReference type="SMART" id="SM00861"/>
    </source>
</evidence>
<comment type="cofactor">
    <cofactor evidence="1">
        <name>thiamine diphosphate</name>
        <dbReference type="ChEBI" id="CHEBI:58937"/>
    </cofactor>
</comment>
<dbReference type="InterPro" id="IPR033248">
    <property type="entry name" value="Transketolase_C"/>
</dbReference>
<gene>
    <name evidence="5" type="ORF">DFR64_3067</name>
</gene>
<name>A0A347ZPN8_9CHLR</name>
<dbReference type="InterPro" id="IPR029061">
    <property type="entry name" value="THDP-binding"/>
</dbReference>
<dbReference type="Gene3D" id="3.40.50.920">
    <property type="match status" value="1"/>
</dbReference>
<keyword evidence="6" id="KW-1185">Reference proteome</keyword>
<dbReference type="Pfam" id="PF02780">
    <property type="entry name" value="Transketolase_C"/>
    <property type="match status" value="1"/>
</dbReference>
<dbReference type="AlphaFoldDB" id="A0A347ZPN8"/>